<feature type="compositionally biased region" description="Polar residues" evidence="1">
    <location>
        <begin position="983"/>
        <end position="994"/>
    </location>
</feature>
<reference evidence="3 4" key="1">
    <citation type="submission" date="2024-05" db="EMBL/GenBank/DDBJ databases">
        <title>A draft genome resource for the thread blight pathogen Marasmius tenuissimus strain MS-2.</title>
        <authorList>
            <person name="Yulfo-Soto G.E."/>
            <person name="Baruah I.K."/>
            <person name="Amoako-Attah I."/>
            <person name="Bukari Y."/>
            <person name="Meinhardt L.W."/>
            <person name="Bailey B.A."/>
            <person name="Cohen S.P."/>
        </authorList>
    </citation>
    <scope>NUCLEOTIDE SEQUENCE [LARGE SCALE GENOMIC DNA]</scope>
    <source>
        <strain evidence="3 4">MS-2</strain>
    </source>
</reference>
<feature type="region of interest" description="Disordered" evidence="1">
    <location>
        <begin position="712"/>
        <end position="1089"/>
    </location>
</feature>
<feature type="region of interest" description="Disordered" evidence="1">
    <location>
        <begin position="335"/>
        <end position="522"/>
    </location>
</feature>
<dbReference type="PANTHER" id="PTHR28051:SF1">
    <property type="entry name" value="PROTEIN MTL1-RELATED"/>
    <property type="match status" value="1"/>
</dbReference>
<feature type="compositionally biased region" description="Acidic residues" evidence="1">
    <location>
        <begin position="390"/>
        <end position="413"/>
    </location>
</feature>
<feature type="region of interest" description="Disordered" evidence="1">
    <location>
        <begin position="109"/>
        <end position="129"/>
    </location>
</feature>
<comment type="caution">
    <text evidence="3">The sequence shown here is derived from an EMBL/GenBank/DDBJ whole genome shotgun (WGS) entry which is preliminary data.</text>
</comment>
<feature type="compositionally biased region" description="Low complexity" evidence="1">
    <location>
        <begin position="587"/>
        <end position="597"/>
    </location>
</feature>
<dbReference type="Pfam" id="PF08550">
    <property type="entry name" value="GATA_AreA"/>
    <property type="match status" value="1"/>
</dbReference>
<feature type="compositionally biased region" description="Polar residues" evidence="1">
    <location>
        <begin position="1037"/>
        <end position="1054"/>
    </location>
</feature>
<feature type="compositionally biased region" description="Polar residues" evidence="1">
    <location>
        <begin position="676"/>
        <end position="687"/>
    </location>
</feature>
<proteinExistence type="predicted"/>
<feature type="region of interest" description="Disordered" evidence="1">
    <location>
        <begin position="572"/>
        <end position="697"/>
    </location>
</feature>
<feature type="compositionally biased region" description="Basic and acidic residues" evidence="1">
    <location>
        <begin position="660"/>
        <end position="669"/>
    </location>
</feature>
<feature type="compositionally biased region" description="Low complexity" evidence="1">
    <location>
        <begin position="802"/>
        <end position="816"/>
    </location>
</feature>
<feature type="compositionally biased region" description="Polar residues" evidence="1">
    <location>
        <begin position="303"/>
        <end position="314"/>
    </location>
</feature>
<evidence type="ECO:0000313" key="3">
    <source>
        <dbReference type="EMBL" id="KAL0060589.1"/>
    </source>
</evidence>
<feature type="compositionally biased region" description="Low complexity" evidence="1">
    <location>
        <begin position="287"/>
        <end position="302"/>
    </location>
</feature>
<dbReference type="InterPro" id="IPR013860">
    <property type="entry name" value="AreA_GATA"/>
</dbReference>
<accession>A0ABR2ZHB5</accession>
<evidence type="ECO:0000256" key="1">
    <source>
        <dbReference type="SAM" id="MobiDB-lite"/>
    </source>
</evidence>
<evidence type="ECO:0000259" key="2">
    <source>
        <dbReference type="Pfam" id="PF08550"/>
    </source>
</evidence>
<feature type="compositionally biased region" description="Basic and acidic residues" evidence="1">
    <location>
        <begin position="425"/>
        <end position="434"/>
    </location>
</feature>
<organism evidence="3 4">
    <name type="scientific">Marasmius tenuissimus</name>
    <dbReference type="NCBI Taxonomy" id="585030"/>
    <lineage>
        <taxon>Eukaryota</taxon>
        <taxon>Fungi</taxon>
        <taxon>Dikarya</taxon>
        <taxon>Basidiomycota</taxon>
        <taxon>Agaricomycotina</taxon>
        <taxon>Agaricomycetes</taxon>
        <taxon>Agaricomycetidae</taxon>
        <taxon>Agaricales</taxon>
        <taxon>Marasmiineae</taxon>
        <taxon>Marasmiaceae</taxon>
        <taxon>Marasmius</taxon>
    </lineage>
</organism>
<name>A0ABR2ZHB5_9AGAR</name>
<feature type="compositionally biased region" description="Low complexity" evidence="1">
    <location>
        <begin position="827"/>
        <end position="844"/>
    </location>
</feature>
<feature type="compositionally biased region" description="Basic and acidic residues" evidence="1">
    <location>
        <begin position="226"/>
        <end position="241"/>
    </location>
</feature>
<sequence length="1106" mass="119654">MAHYLPVLMHSVTANVSAVPDDSSLETQATGQVDYLSHEWREEDVWRSWRNMTRQKNEIANGMRLENASWRTWWKQRNKLKTVNPETLNWLKDSDVTWLYGPLHTAVEWTPPPRPTRDETERKPASAQDRLDLSMPKYKSILKYRSISELLTSELPNSPVFSPSESETEAESTFLAIAAYHLGWRGLLLHLFPRFALAAAVSDSQASSSSKSRRLSLVHTKSDTHIARWGPDRTFRKDSPPRVEPPGSTGASSKSDSNTVENPAPARVSSSTNLTGYFNPHLPGQQSNNASSSSNSNSASASPRGTASELSNNHPQKKKHITFNTFVEQCIAIDKPKSPGSATGKGMGDHHYDTDEDAGPGDDDGYDEDVEGGDEFDADWGLNECAITDSDSEYEEEIFIQDEDDDDDEDEEEPTHGDEGVIEMRTSRLTKDSTKPALRSKSKVSTSSSSSADSCASSSTSGSTKKRQSSVSTLPRRRRSGTGADPLLRRTSNSTARPSFSHGLSRHSSTSSERHGQQHASQMVTIAPIAPTMLKTGSSNYAHPAHYPAWDGFGVHPDSGSGLGDWMDGFGDEALSDDGGGFGAPLGKSSGLSGWRSSESDPEENLGTPVELVYVPPPSGRYGSSYGGRSSHSSQSGGIRINSSVNGEDAEVEQMEEADEARRLGRSDDAEVQVKQMHSSSQSQPTAEKNGEVQPDAKANIKPWVVWTSLPIVVRTPPAVERPSRGSEDETEEDAYDYFGGPDLGEDYSTRRNPNRRNNKAPEVGRSGSSSSLNEERKSRSRSRTPSPQSATPAIAVPGQHPSSPGSSSALLSPPLRGRGAHGSGFGDSSSRGRSSTRTSSSSLSDRERPRSRSNHSSPIGSLSPDGSGIGLNYGVYATGRIGDREHRERDRPAQRTGGRGRERTERRLSHSLSPDVEGVTSSPAPSLPSTPSREIPPSSPSLQSTSDLSESASSVSSSQTIVPSSPTSTSRHPVFPSHDDGSTPNVPTNTPVISISGAAHAIARMDNQDHNQDGEEIANRPIKTKQRSPPIDITQPHMSSPKTSYSVDPSSIATEARAVPKDTLAQAPAIRKSTGRGDGQELESQLPQGPDRIYRWKGCWYNVLC</sequence>
<feature type="compositionally biased region" description="Acidic residues" evidence="1">
    <location>
        <begin position="354"/>
        <end position="378"/>
    </location>
</feature>
<evidence type="ECO:0000313" key="4">
    <source>
        <dbReference type="Proteomes" id="UP001437256"/>
    </source>
</evidence>
<feature type="compositionally biased region" description="Low complexity" evidence="1">
    <location>
        <begin position="620"/>
        <end position="638"/>
    </location>
</feature>
<feature type="compositionally biased region" description="Acidic residues" evidence="1">
    <location>
        <begin position="648"/>
        <end position="659"/>
    </location>
</feature>
<feature type="compositionally biased region" description="Low complexity" evidence="1">
    <location>
        <begin position="443"/>
        <end position="463"/>
    </location>
</feature>
<feature type="compositionally biased region" description="Basic and acidic residues" evidence="1">
    <location>
        <begin position="115"/>
        <end position="129"/>
    </location>
</feature>
<protein>
    <submittedName>
        <fullName evidence="3">Protein phosphatase regulator</fullName>
    </submittedName>
</protein>
<feature type="region of interest" description="Disordered" evidence="1">
    <location>
        <begin position="226"/>
        <end position="318"/>
    </location>
</feature>
<dbReference type="InterPro" id="IPR052292">
    <property type="entry name" value="Glucose_repression_reg"/>
</dbReference>
<feature type="compositionally biased region" description="Low complexity" evidence="1">
    <location>
        <begin position="921"/>
        <end position="971"/>
    </location>
</feature>
<feature type="compositionally biased region" description="Basic and acidic residues" evidence="1">
    <location>
        <begin position="882"/>
        <end position="909"/>
    </location>
</feature>
<keyword evidence="4" id="KW-1185">Reference proteome</keyword>
<dbReference type="EMBL" id="JBBXMP010000168">
    <property type="protein sequence ID" value="KAL0060589.1"/>
    <property type="molecule type" value="Genomic_DNA"/>
</dbReference>
<feature type="compositionally biased region" description="Low complexity" evidence="1">
    <location>
        <begin position="499"/>
        <end position="511"/>
    </location>
</feature>
<feature type="compositionally biased region" description="Polar residues" evidence="1">
    <location>
        <begin position="249"/>
        <end position="261"/>
    </location>
</feature>
<dbReference type="PANTHER" id="PTHR28051">
    <property type="entry name" value="PROTEIN MTL1-RELATED"/>
    <property type="match status" value="1"/>
</dbReference>
<gene>
    <name evidence="3" type="primary">REG1</name>
    <name evidence="3" type="ORF">AAF712_012592</name>
</gene>
<feature type="domain" description="Nitrogen regulatory protein areA GATA-like" evidence="2">
    <location>
        <begin position="48"/>
        <end position="75"/>
    </location>
</feature>
<dbReference type="Proteomes" id="UP001437256">
    <property type="component" value="Unassembled WGS sequence"/>
</dbReference>